<protein>
    <submittedName>
        <fullName evidence="1">Uncharacterized protein</fullName>
    </submittedName>
</protein>
<dbReference type="EMBL" id="JAAGAX010000003">
    <property type="protein sequence ID" value="KAF2319809.1"/>
    <property type="molecule type" value="Genomic_DNA"/>
</dbReference>
<proteinExistence type="predicted"/>
<comment type="caution">
    <text evidence="1">The sequence shown here is derived from an EMBL/GenBank/DDBJ whole genome shotgun (WGS) entry which is preliminary data.</text>
</comment>
<name>A0A6A6N6L1_HEVBR</name>
<sequence>MRTSPHSYSSLLASSSVSSISTQNRSQSSSFLTDLARSRQIRVALQQLIRSRTKTVAFIGVANGHIGFAYENYGRPSVQRCFFWAWIGKLDSLLASYAKICNSS</sequence>
<evidence type="ECO:0000313" key="2">
    <source>
        <dbReference type="Proteomes" id="UP000467840"/>
    </source>
</evidence>
<organism evidence="1 2">
    <name type="scientific">Hevea brasiliensis</name>
    <name type="common">Para rubber tree</name>
    <name type="synonym">Siphonia brasiliensis</name>
    <dbReference type="NCBI Taxonomy" id="3981"/>
    <lineage>
        <taxon>Eukaryota</taxon>
        <taxon>Viridiplantae</taxon>
        <taxon>Streptophyta</taxon>
        <taxon>Embryophyta</taxon>
        <taxon>Tracheophyta</taxon>
        <taxon>Spermatophyta</taxon>
        <taxon>Magnoliopsida</taxon>
        <taxon>eudicotyledons</taxon>
        <taxon>Gunneridae</taxon>
        <taxon>Pentapetalae</taxon>
        <taxon>rosids</taxon>
        <taxon>fabids</taxon>
        <taxon>Malpighiales</taxon>
        <taxon>Euphorbiaceae</taxon>
        <taxon>Crotonoideae</taxon>
        <taxon>Micrandreae</taxon>
        <taxon>Hevea</taxon>
    </lineage>
</organism>
<keyword evidence="2" id="KW-1185">Reference proteome</keyword>
<reference evidence="1 2" key="1">
    <citation type="journal article" date="2020" name="Mol. Plant">
        <title>The Chromosome-Based Rubber Tree Genome Provides New Insights into Spurge Genome Evolution and Rubber Biosynthesis.</title>
        <authorList>
            <person name="Liu J."/>
            <person name="Shi C."/>
            <person name="Shi C.C."/>
            <person name="Li W."/>
            <person name="Zhang Q.J."/>
            <person name="Zhang Y."/>
            <person name="Li K."/>
            <person name="Lu H.F."/>
            <person name="Shi C."/>
            <person name="Zhu S.T."/>
            <person name="Xiao Z.Y."/>
            <person name="Nan H."/>
            <person name="Yue Y."/>
            <person name="Zhu X.G."/>
            <person name="Wu Y."/>
            <person name="Hong X.N."/>
            <person name="Fan G.Y."/>
            <person name="Tong Y."/>
            <person name="Zhang D."/>
            <person name="Mao C.L."/>
            <person name="Liu Y.L."/>
            <person name="Hao S.J."/>
            <person name="Liu W.Q."/>
            <person name="Lv M.Q."/>
            <person name="Zhang H.B."/>
            <person name="Liu Y."/>
            <person name="Hu-Tang G.R."/>
            <person name="Wang J.P."/>
            <person name="Wang J.H."/>
            <person name="Sun Y.H."/>
            <person name="Ni S.B."/>
            <person name="Chen W.B."/>
            <person name="Zhang X.C."/>
            <person name="Jiao Y.N."/>
            <person name="Eichler E.E."/>
            <person name="Li G.H."/>
            <person name="Liu X."/>
            <person name="Gao L.Z."/>
        </authorList>
    </citation>
    <scope>NUCLEOTIDE SEQUENCE [LARGE SCALE GENOMIC DNA]</scope>
    <source>
        <strain evidence="2">cv. GT1</strain>
        <tissue evidence="1">Leaf</tissue>
    </source>
</reference>
<evidence type="ECO:0000313" key="1">
    <source>
        <dbReference type="EMBL" id="KAF2319809.1"/>
    </source>
</evidence>
<gene>
    <name evidence="1" type="ORF">GH714_019191</name>
</gene>
<dbReference type="Proteomes" id="UP000467840">
    <property type="component" value="Chromosome 10"/>
</dbReference>
<accession>A0A6A6N6L1</accession>
<dbReference type="AlphaFoldDB" id="A0A6A6N6L1"/>